<proteinExistence type="predicted"/>
<protein>
    <submittedName>
        <fullName evidence="3">Uncharacterized protein</fullName>
    </submittedName>
</protein>
<sequence length="245" mass="27604">IRLVENEEGERTFVEDDVILCAHNAIIPGGEKSKRCPKCKGLRNSVRHKRHKDRRVKADPHYWQKVYKRQLELLSRKKDSLKVSSSFPSLAECHSGTETPRAVDGSPATSPDSRQHGAGGSGDTTPATGSCETTPLGTVPQHGVGDEAEARWQDRRNKMEREQRDRERAEREKKEALQQAASLDALGTVTDLDIECVQADIVIVQARRNHPRVTPEQRATLETDLESLESLLARMQRKREMETHD</sequence>
<evidence type="ECO:0000256" key="2">
    <source>
        <dbReference type="SAM" id="MobiDB-lite"/>
    </source>
</evidence>
<evidence type="ECO:0000313" key="3">
    <source>
        <dbReference type="EMBL" id="GIQ88413.1"/>
    </source>
</evidence>
<dbReference type="Proteomes" id="UP000265618">
    <property type="component" value="Unassembled WGS sequence"/>
</dbReference>
<dbReference type="EMBL" id="BDIP01004049">
    <property type="protein sequence ID" value="GIQ88413.1"/>
    <property type="molecule type" value="Genomic_DNA"/>
</dbReference>
<feature type="compositionally biased region" description="Polar residues" evidence="2">
    <location>
        <begin position="123"/>
        <end position="136"/>
    </location>
</feature>
<keyword evidence="4" id="KW-1185">Reference proteome</keyword>
<accession>A0A9K3D3D3</accession>
<evidence type="ECO:0000256" key="1">
    <source>
        <dbReference type="SAM" id="Coils"/>
    </source>
</evidence>
<evidence type="ECO:0000313" key="4">
    <source>
        <dbReference type="Proteomes" id="UP000265618"/>
    </source>
</evidence>
<gene>
    <name evidence="3" type="ORF">KIPB_010656</name>
</gene>
<reference evidence="3 4" key="1">
    <citation type="journal article" date="2018" name="PLoS ONE">
        <title>The draft genome of Kipferlia bialata reveals reductive genome evolution in fornicate parasites.</title>
        <authorList>
            <person name="Tanifuji G."/>
            <person name="Takabayashi S."/>
            <person name="Kume K."/>
            <person name="Takagi M."/>
            <person name="Nakayama T."/>
            <person name="Kamikawa R."/>
            <person name="Inagaki Y."/>
            <person name="Hashimoto T."/>
        </authorList>
    </citation>
    <scope>NUCLEOTIDE SEQUENCE [LARGE SCALE GENOMIC DNA]</scope>
    <source>
        <strain evidence="3">NY0173</strain>
    </source>
</reference>
<feature type="non-terminal residue" evidence="3">
    <location>
        <position position="1"/>
    </location>
</feature>
<feature type="compositionally biased region" description="Basic and acidic residues" evidence="2">
    <location>
        <begin position="144"/>
        <end position="174"/>
    </location>
</feature>
<name>A0A9K3D3D3_9EUKA</name>
<keyword evidence="1" id="KW-0175">Coiled coil</keyword>
<feature type="coiled-coil region" evidence="1">
    <location>
        <begin position="218"/>
        <end position="245"/>
    </location>
</feature>
<comment type="caution">
    <text evidence="3">The sequence shown here is derived from an EMBL/GenBank/DDBJ whole genome shotgun (WGS) entry which is preliminary data.</text>
</comment>
<organism evidence="3 4">
    <name type="scientific">Kipferlia bialata</name>
    <dbReference type="NCBI Taxonomy" id="797122"/>
    <lineage>
        <taxon>Eukaryota</taxon>
        <taxon>Metamonada</taxon>
        <taxon>Carpediemonas-like organisms</taxon>
        <taxon>Kipferlia</taxon>
    </lineage>
</organism>
<dbReference type="AlphaFoldDB" id="A0A9K3D3D3"/>
<feature type="region of interest" description="Disordered" evidence="2">
    <location>
        <begin position="84"/>
        <end position="174"/>
    </location>
</feature>